<dbReference type="EMBL" id="AMYD01003759">
    <property type="protein sequence ID" value="EQB45316.1"/>
    <property type="molecule type" value="Genomic_DNA"/>
</dbReference>
<dbReference type="AlphaFoldDB" id="T0L199"/>
<dbReference type="Gene3D" id="3.40.50.1460">
    <property type="match status" value="1"/>
</dbReference>
<evidence type="ECO:0000313" key="3">
    <source>
        <dbReference type="EMBL" id="EQB45316.1"/>
    </source>
</evidence>
<dbReference type="Proteomes" id="UP000015530">
    <property type="component" value="Unassembled WGS sequence"/>
</dbReference>
<dbReference type="InterPro" id="IPR050452">
    <property type="entry name" value="Metacaspase"/>
</dbReference>
<dbReference type="Pfam" id="PF00656">
    <property type="entry name" value="Peptidase_C14"/>
    <property type="match status" value="1"/>
</dbReference>
<feature type="domain" description="Peptidase C14 caspase" evidence="2">
    <location>
        <begin position="5"/>
        <end position="312"/>
    </location>
</feature>
<organism evidence="3 4">
    <name type="scientific">Colletotrichum gloeosporioides (strain Cg-14)</name>
    <name type="common">Anthracnose fungus</name>
    <name type="synonym">Glomerella cingulata</name>
    <dbReference type="NCBI Taxonomy" id="1237896"/>
    <lineage>
        <taxon>Eukaryota</taxon>
        <taxon>Fungi</taxon>
        <taxon>Dikarya</taxon>
        <taxon>Ascomycota</taxon>
        <taxon>Pezizomycotina</taxon>
        <taxon>Sordariomycetes</taxon>
        <taxon>Hypocreomycetidae</taxon>
        <taxon>Glomerellales</taxon>
        <taxon>Glomerellaceae</taxon>
        <taxon>Colletotrichum</taxon>
        <taxon>Colletotrichum gloeosporioides species complex</taxon>
    </lineage>
</organism>
<dbReference type="HOGENOM" id="CLU_016732_0_0_1"/>
<dbReference type="PANTHER" id="PTHR48104:SF30">
    <property type="entry name" value="METACASPASE-1"/>
    <property type="match status" value="1"/>
</dbReference>
<name>T0L199_COLGC</name>
<dbReference type="OrthoDB" id="3223806at2759"/>
<comment type="similarity">
    <text evidence="1">Belongs to the peptidase C14B family.</text>
</comment>
<dbReference type="GO" id="GO:0004197">
    <property type="term" value="F:cysteine-type endopeptidase activity"/>
    <property type="evidence" value="ECO:0007669"/>
    <property type="project" value="InterPro"/>
</dbReference>
<evidence type="ECO:0000259" key="2">
    <source>
        <dbReference type="Pfam" id="PF00656"/>
    </source>
</evidence>
<protein>
    <recommendedName>
        <fullName evidence="2">Peptidase C14 caspase domain-containing protein</fullName>
    </recommendedName>
</protein>
<reference evidence="4" key="1">
    <citation type="journal article" date="2013" name="Mol. Plant Microbe Interact.">
        <title>Global aspects of pacC regulation of pathogenicity genes in Colletotrichum gloeosporioides as revealed by transcriptome analysis.</title>
        <authorList>
            <person name="Alkan N."/>
            <person name="Meng X."/>
            <person name="Friedlander G."/>
            <person name="Reuveni E."/>
            <person name="Sukno S."/>
            <person name="Sherman A."/>
            <person name="Thon M."/>
            <person name="Fluhr R."/>
            <person name="Prusky D."/>
        </authorList>
    </citation>
    <scope>NUCLEOTIDE SEQUENCE [LARGE SCALE GENOMIC DNA]</scope>
    <source>
        <strain evidence="4">Cg-14</strain>
    </source>
</reference>
<evidence type="ECO:0000256" key="1">
    <source>
        <dbReference type="ARBA" id="ARBA00009005"/>
    </source>
</evidence>
<dbReference type="GO" id="GO:0006508">
    <property type="term" value="P:proteolysis"/>
    <property type="evidence" value="ECO:0007669"/>
    <property type="project" value="InterPro"/>
</dbReference>
<dbReference type="InterPro" id="IPR011600">
    <property type="entry name" value="Pept_C14_caspase"/>
</dbReference>
<dbReference type="GO" id="GO:0005737">
    <property type="term" value="C:cytoplasm"/>
    <property type="evidence" value="ECO:0007669"/>
    <property type="project" value="TreeGrafter"/>
</dbReference>
<dbReference type="PANTHER" id="PTHR48104">
    <property type="entry name" value="METACASPASE-4"/>
    <property type="match status" value="1"/>
</dbReference>
<proteinExistence type="inferred from homology"/>
<sequence>MSITKWALLCGIDYYFDGNARSVDGQTQTIPNLAGCVNDVQKIYEFLINLEVQPSNIGKLTATVSEKGLLEDESSLPTWLNVKRELNYIFQRAAPGDLVYFHYSGHGTRRDQQNDDYLHAGYDEDDEPLEGMALVMTDVLKGGAYLTGHHLGVWMRNMVREKGLRVTVVLDSCYSGLSFRDGSDDGIRLRTLKISNRTHQAWLKSDYEADAEIQALDSDLIGASGMRDAVAIQRPWLSNPEGCTVLTACGPSQTAGERLFDTLHHGVLTYWIVERLQDFIGAHLPSHQYVVNHATYKIQDMRRGDRSQTPMIFGDGQHEFLGTNTYFERPASYVISRTGDAVVLGVGAAQGVGKGALYDLTPGNQIDMSTKARSFVRAQVLTVDRFTSTAQLLDGNRDVASGWLAFLHQWALERTLYVALSPKDLPIRAVFGEHLRKTPGLDLADDSDSEAFFTVNISKDRTFQIFQEHKQLPRLPRITVGDRFAARKLACTISHVARYLSLRDLGLRSFQNDRCLPKNELSLEVTPSSVEEDDDVTAYITYTGTSKEGVWTSLFCFTPSWAIIKVEPLPTSGQTAYWTSQAQPLDPIPLYMTIPPKSDPEDPTCIEDVFVLFVSNGDGPAVAWDDICLPGLPIDSEYRWSEKPDPEVGNSFNIPKYLQ</sequence>
<comment type="caution">
    <text evidence="3">The sequence shown here is derived from an EMBL/GenBank/DDBJ whole genome shotgun (WGS) entry which is preliminary data.</text>
</comment>
<dbReference type="OMA" id="NTIMEEW"/>
<accession>T0L199</accession>
<gene>
    <name evidence="3" type="ORF">CGLO_15831</name>
</gene>
<evidence type="ECO:0000313" key="4">
    <source>
        <dbReference type="Proteomes" id="UP000015530"/>
    </source>
</evidence>